<keyword evidence="4" id="KW-1185">Reference proteome</keyword>
<name>I0V6K2_9PSEU</name>
<dbReference type="RefSeq" id="WP_006239943.1">
    <property type="nucleotide sequence ID" value="NZ_JH636049.1"/>
</dbReference>
<evidence type="ECO:0000256" key="2">
    <source>
        <dbReference type="SAM" id="MobiDB-lite"/>
    </source>
</evidence>
<dbReference type="EMBL" id="JH636049">
    <property type="protein sequence ID" value="EID55755.1"/>
    <property type="molecule type" value="Genomic_DNA"/>
</dbReference>
<dbReference type="Proteomes" id="UP000004691">
    <property type="component" value="Unassembled WGS sequence"/>
</dbReference>
<evidence type="ECO:0000313" key="3">
    <source>
        <dbReference type="EMBL" id="EID55755.1"/>
    </source>
</evidence>
<dbReference type="HOGENOM" id="CLU_084469_1_0_11"/>
<dbReference type="SUPFAM" id="SSF89155">
    <property type="entry name" value="TorD-like"/>
    <property type="match status" value="1"/>
</dbReference>
<dbReference type="Gene3D" id="1.10.3480.10">
    <property type="entry name" value="TorD-like"/>
    <property type="match status" value="1"/>
</dbReference>
<dbReference type="InterPro" id="IPR036411">
    <property type="entry name" value="TorD-like_sf"/>
</dbReference>
<feature type="region of interest" description="Disordered" evidence="2">
    <location>
        <begin position="196"/>
        <end position="221"/>
    </location>
</feature>
<proteinExistence type="predicted"/>
<dbReference type="GO" id="GO:0051131">
    <property type="term" value="P:chaperone-mediated protein complex assembly"/>
    <property type="evidence" value="ECO:0007669"/>
    <property type="project" value="InterPro"/>
</dbReference>
<feature type="compositionally biased region" description="Low complexity" evidence="2">
    <location>
        <begin position="199"/>
        <end position="221"/>
    </location>
</feature>
<dbReference type="GO" id="GO:0042128">
    <property type="term" value="P:nitrate assimilation"/>
    <property type="evidence" value="ECO:0007669"/>
    <property type="project" value="UniProtKB-KW"/>
</dbReference>
<evidence type="ECO:0000256" key="1">
    <source>
        <dbReference type="ARBA" id="ARBA00023063"/>
    </source>
</evidence>
<dbReference type="PANTHER" id="PTHR43680:SF2">
    <property type="entry name" value="NITRATE REDUCTASE MOLYBDENUM COFACTOR ASSEMBLY CHAPERONE NARJ"/>
    <property type="match status" value="1"/>
</dbReference>
<keyword evidence="1" id="KW-0534">Nitrate assimilation</keyword>
<dbReference type="InterPro" id="IPR020945">
    <property type="entry name" value="DMSO/NO3_reduct_chaperone"/>
</dbReference>
<accession>I0V6K2</accession>
<dbReference type="NCBIfam" id="TIGR00684">
    <property type="entry name" value="narJ"/>
    <property type="match status" value="1"/>
</dbReference>
<gene>
    <name evidence="3" type="ORF">SacxiDRAFT_3556</name>
</gene>
<dbReference type="GO" id="GO:0016530">
    <property type="term" value="F:metallochaperone activity"/>
    <property type="evidence" value="ECO:0007669"/>
    <property type="project" value="TreeGrafter"/>
</dbReference>
<dbReference type="STRING" id="882086.SacxiDRAFT_3556"/>
<reference evidence="3 4" key="1">
    <citation type="submission" date="2012-01" db="EMBL/GenBank/DDBJ databases">
        <title>Improved High-Quality Draft sequence of Saccharomonospora xinjiangensis XJ-54.</title>
        <authorList>
            <consortium name="US DOE Joint Genome Institute"/>
            <person name="Lucas S."/>
            <person name="Han J."/>
            <person name="Lapidus A."/>
            <person name="Cheng J.-F."/>
            <person name="Goodwin L."/>
            <person name="Pitluck S."/>
            <person name="Peters L."/>
            <person name="Mikhailova N."/>
            <person name="Teshima H."/>
            <person name="Detter J.C."/>
            <person name="Han C."/>
            <person name="Tapia R."/>
            <person name="Land M."/>
            <person name="Hauser L."/>
            <person name="Kyrpides N."/>
            <person name="Ivanova N."/>
            <person name="Pagani I."/>
            <person name="Brambilla E.-M."/>
            <person name="Klenk H.-P."/>
            <person name="Woyke T."/>
        </authorList>
    </citation>
    <scope>NUCLEOTIDE SEQUENCE [LARGE SCALE GENOMIC DNA]</scope>
    <source>
        <strain evidence="3 4">XJ-54</strain>
    </source>
</reference>
<dbReference type="AlphaFoldDB" id="I0V6K2"/>
<dbReference type="InterPro" id="IPR003765">
    <property type="entry name" value="NO3_reductase_chaperone_NarJ"/>
</dbReference>
<evidence type="ECO:0000313" key="4">
    <source>
        <dbReference type="Proteomes" id="UP000004691"/>
    </source>
</evidence>
<dbReference type="eggNOG" id="COG2180">
    <property type="taxonomic scope" value="Bacteria"/>
</dbReference>
<dbReference type="OrthoDB" id="4307003at2"/>
<dbReference type="PANTHER" id="PTHR43680">
    <property type="entry name" value="NITRATE REDUCTASE MOLYBDENUM COFACTOR ASSEMBLY CHAPERONE"/>
    <property type="match status" value="1"/>
</dbReference>
<organism evidence="3 4">
    <name type="scientific">Saccharomonospora xinjiangensis XJ-54</name>
    <dbReference type="NCBI Taxonomy" id="882086"/>
    <lineage>
        <taxon>Bacteria</taxon>
        <taxon>Bacillati</taxon>
        <taxon>Actinomycetota</taxon>
        <taxon>Actinomycetes</taxon>
        <taxon>Pseudonocardiales</taxon>
        <taxon>Pseudonocardiaceae</taxon>
        <taxon>Saccharomonospora</taxon>
    </lineage>
</organism>
<sequence length="221" mass="24302">MTTALADADRRTALAWQVQSLLLDYPDGRLRERLPLLCRAAENLPCEVGGPLLTLCSHLDTTPPAALAADYVDTFDHRKRFSLFLTYFRHGDTRARGMALLRFQHAYRVAGYRIAPTELPDHLAVVLEFGATVDFEAGRRLLTEYRAGVELLRLGLREHGSPWFAVLESLSRTLPKLSRRERALVARIAENGPPEEEVGLGPYSAASPAGPAARAQGGATV</sequence>
<dbReference type="GO" id="GO:0051082">
    <property type="term" value="F:unfolded protein binding"/>
    <property type="evidence" value="ECO:0007669"/>
    <property type="project" value="InterPro"/>
</dbReference>
<protein>
    <submittedName>
        <fullName evidence="3">Nitrate reductase molybdenum cofactor assembly chaperone</fullName>
    </submittedName>
</protein>
<dbReference type="Pfam" id="PF02613">
    <property type="entry name" value="Nitrate_red_del"/>
    <property type="match status" value="1"/>
</dbReference>